<evidence type="ECO:0000256" key="1">
    <source>
        <dbReference type="SAM" id="MobiDB-lite"/>
    </source>
</evidence>
<reference evidence="2" key="1">
    <citation type="submission" date="2022-04" db="EMBL/GenBank/DDBJ databases">
        <title>Lysobacter sp. CAU 1642 isolated from sea sand.</title>
        <authorList>
            <person name="Kim W."/>
        </authorList>
    </citation>
    <scope>NUCLEOTIDE SEQUENCE</scope>
    <source>
        <strain evidence="2">CAU 1642</strain>
    </source>
</reference>
<accession>A0ABT0GGG9</accession>
<dbReference type="EMBL" id="JALNMH010000006">
    <property type="protein sequence ID" value="MCK7593630.1"/>
    <property type="molecule type" value="Genomic_DNA"/>
</dbReference>
<dbReference type="SUPFAM" id="SSF46785">
    <property type="entry name" value="Winged helix' DNA-binding domain"/>
    <property type="match status" value="1"/>
</dbReference>
<sequence length="425" mass="46158">MSESDDKLADFLAPGIGAEDVPALFPLLRGRELLRAFTALFHGGEANVTVRLLVLRTLGARSEAPDWSPQEIREQLAFIDPVKLDTVLGRLKEHGLLAWDGERHLYRISPTGRKALAALSTLLQFEADDGDGLGYLTAQLAAGQAMGRVGAEELGHLLSRLAELKEDFDRAVLSGSEHRIRRAADTLDSVWTWVEKGTEVVRAITDVAELDPATHRLAQAVGRAQSAMLRQAGIFQRALNQLDRDRVHLGKSGLSSSDLVAWLREQPIDRLCALAGDHHALPLRGQFLQDGISLDVAEFELLERERAASEEAPLPGASEAPATDSLPVEREDLGPLHGWRDQLAALDRPAALPDLVPADDYAESAYRLSLLGLIGDPESAALDGPAAELARLALQLQVETGLRALDHPSIALISEGRIEPLERSR</sequence>
<evidence type="ECO:0000313" key="2">
    <source>
        <dbReference type="EMBL" id="MCK7593630.1"/>
    </source>
</evidence>
<dbReference type="Proteomes" id="UP001431449">
    <property type="component" value="Unassembled WGS sequence"/>
</dbReference>
<keyword evidence="3" id="KW-1185">Reference proteome</keyword>
<gene>
    <name evidence="2" type="ORF">M0G41_08110</name>
</gene>
<organism evidence="2 3">
    <name type="scientific">Pseudomarimonas salicorniae</name>
    <dbReference type="NCBI Taxonomy" id="2933270"/>
    <lineage>
        <taxon>Bacteria</taxon>
        <taxon>Pseudomonadati</taxon>
        <taxon>Pseudomonadota</taxon>
        <taxon>Gammaproteobacteria</taxon>
        <taxon>Lysobacterales</taxon>
        <taxon>Lysobacteraceae</taxon>
        <taxon>Pseudomarimonas</taxon>
    </lineage>
</organism>
<protein>
    <submittedName>
        <fullName evidence="2">Uncharacterized protein</fullName>
    </submittedName>
</protein>
<dbReference type="InterPro" id="IPR036390">
    <property type="entry name" value="WH_DNA-bd_sf"/>
</dbReference>
<comment type="caution">
    <text evidence="2">The sequence shown here is derived from an EMBL/GenBank/DDBJ whole genome shotgun (WGS) entry which is preliminary data.</text>
</comment>
<name>A0ABT0GGG9_9GAMM</name>
<feature type="region of interest" description="Disordered" evidence="1">
    <location>
        <begin position="307"/>
        <end position="330"/>
    </location>
</feature>
<proteinExistence type="predicted"/>
<evidence type="ECO:0000313" key="3">
    <source>
        <dbReference type="Proteomes" id="UP001431449"/>
    </source>
</evidence>
<dbReference type="RefSeq" id="WP_248207510.1">
    <property type="nucleotide sequence ID" value="NZ_JALNMH010000006.1"/>
</dbReference>